<keyword evidence="9" id="KW-1185">Reference proteome</keyword>
<gene>
    <name evidence="8" type="ORF">MIMGU_mgv1a001441mg</name>
</gene>
<feature type="domain" description="Pre-rRNA-processing protein Ipi1 N-terminal" evidence="6">
    <location>
        <begin position="145"/>
        <end position="209"/>
    </location>
</feature>
<dbReference type="Pfam" id="PF25781">
    <property type="entry name" value="TPR_TEX10"/>
    <property type="match status" value="1"/>
</dbReference>
<protein>
    <submittedName>
        <fullName evidence="8">Uncharacterized protein</fullName>
    </submittedName>
</protein>
<feature type="region of interest" description="Disordered" evidence="5">
    <location>
        <begin position="1"/>
        <end position="36"/>
    </location>
</feature>
<dbReference type="eggNOG" id="KOG2149">
    <property type="taxonomic scope" value="Eukaryota"/>
</dbReference>
<evidence type="ECO:0000259" key="7">
    <source>
        <dbReference type="Pfam" id="PF25781"/>
    </source>
</evidence>
<accession>A0A022PTI1</accession>
<feature type="compositionally biased region" description="Basic residues" evidence="5">
    <location>
        <begin position="1"/>
        <end position="12"/>
    </location>
</feature>
<organism evidence="8 9">
    <name type="scientific">Erythranthe guttata</name>
    <name type="common">Yellow monkey flower</name>
    <name type="synonym">Mimulus guttatus</name>
    <dbReference type="NCBI Taxonomy" id="4155"/>
    <lineage>
        <taxon>Eukaryota</taxon>
        <taxon>Viridiplantae</taxon>
        <taxon>Streptophyta</taxon>
        <taxon>Embryophyta</taxon>
        <taxon>Tracheophyta</taxon>
        <taxon>Spermatophyta</taxon>
        <taxon>Magnoliopsida</taxon>
        <taxon>eudicotyledons</taxon>
        <taxon>Gunneridae</taxon>
        <taxon>Pentapetalae</taxon>
        <taxon>asterids</taxon>
        <taxon>lamiids</taxon>
        <taxon>Lamiales</taxon>
        <taxon>Phrymaceae</taxon>
        <taxon>Erythranthe</taxon>
    </lineage>
</organism>
<reference evidence="8 9" key="1">
    <citation type="journal article" date="2013" name="Proc. Natl. Acad. Sci. U.S.A.">
        <title>Fine-scale variation in meiotic recombination in Mimulus inferred from population shotgun sequencing.</title>
        <authorList>
            <person name="Hellsten U."/>
            <person name="Wright K.M."/>
            <person name="Jenkins J."/>
            <person name="Shu S."/>
            <person name="Yuan Y."/>
            <person name="Wessler S.R."/>
            <person name="Schmutz J."/>
            <person name="Willis J.H."/>
            <person name="Rokhsar D.S."/>
        </authorList>
    </citation>
    <scope>NUCLEOTIDE SEQUENCE [LARGE SCALE GENOMIC DNA]</scope>
    <source>
        <strain evidence="9">cv. DUN x IM62</strain>
    </source>
</reference>
<comment type="similarity">
    <text evidence="3">Belongs to the IPI1/TEX10 family.</text>
</comment>
<evidence type="ECO:0000256" key="2">
    <source>
        <dbReference type="ARBA" id="ARBA00004642"/>
    </source>
</evidence>
<comment type="subcellular location">
    <subcellularLocation>
        <location evidence="1">Nucleus</location>
        <location evidence="1">Nucleolus</location>
    </subcellularLocation>
    <subcellularLocation>
        <location evidence="2">Nucleus</location>
        <location evidence="2">Nucleoplasm</location>
    </subcellularLocation>
</comment>
<feature type="domain" description="TEX10-like TPR repeats" evidence="7">
    <location>
        <begin position="476"/>
        <end position="718"/>
    </location>
</feature>
<evidence type="ECO:0000256" key="3">
    <source>
        <dbReference type="ARBA" id="ARBA00006427"/>
    </source>
</evidence>
<dbReference type="InterPro" id="IPR011989">
    <property type="entry name" value="ARM-like"/>
</dbReference>
<dbReference type="GO" id="GO:0005634">
    <property type="term" value="C:nucleus"/>
    <property type="evidence" value="ECO:0000318"/>
    <property type="project" value="GO_Central"/>
</dbReference>
<dbReference type="SUPFAM" id="SSF48371">
    <property type="entry name" value="ARM repeat"/>
    <property type="match status" value="1"/>
</dbReference>
<dbReference type="InterPro" id="IPR016024">
    <property type="entry name" value="ARM-type_fold"/>
</dbReference>
<dbReference type="InterPro" id="IPR024679">
    <property type="entry name" value="Ipi1_N"/>
</dbReference>
<evidence type="ECO:0000313" key="9">
    <source>
        <dbReference type="Proteomes" id="UP000030748"/>
    </source>
</evidence>
<sequence>MGKPKSQKKPRKGGVDFKKIKRKIGRKLPPPKNATNTEIKSKAIVLPEQSITAEKAGLAVSKKGLTLKELLQHTSHHNNKVRKGALLGIKDILLKHPAELRLNKIAVIEKLRELISDDDKLVRETLYQLFKTVIFPGCVKDNQGPLVSLMMAYIFDAMTNLALDVRLMAFKILDLVVQFYPSSFALYAEKILPKYEDIMRKKHFLEDKSKLKSILAGLIRCLSLLPSNERNHSAVKNPGCHLFFHQLCFRLNTKSRLAFYRILRQMACFMLMSPRMPKNLLIRISDITKQLKDLLSILVGCFHDFMPSLHSTTQLDVQSCDCLQFILQSVDFIIGFLVSGICRSEPDPHILLPFQKPGAITYDQSLSPMMLKKLWNVFPLNLVHHLSGKEEDRIFMLDTVITKIYLQSSKCSYSPSALLDKFLEFIESSTAFTEVFRNSSPESPMKLACLSVIEEMLAPERNLDANDPTLLDYQITWMHYLPSLLILLDNKSPLCSEAVLRLQLHVGQVAPVNSIFSQEFDTMQYSFRSVCYGPFVRLGADIQELAVCCLYYFSFMDAQLLQSLVSCCLCDDIEPSMILRILEVLQSAFRAGHIQVADYTSFHVTLLSRFQVYPEKTESAIKYNGKSNPKAFKSVTSSICSCLSQIGDDYLVFQLLENIIIDQICGEMPMENKCGFLRMLVTLDSRPTRLSDQSIVKLSLALARYLIDVVSTFKEDDQESTPVTRAKRRSYYLLPSFHLFYGSKKLSSLVLNTMGSWISEPSSSLGSRHTHLTADRSITICAIGSVLFHMNKDVKIRQILLSCKIESETMLQNLLNLLV</sequence>
<dbReference type="Pfam" id="PF12333">
    <property type="entry name" value="Ipi1_N"/>
    <property type="match status" value="1"/>
</dbReference>
<keyword evidence="4" id="KW-0539">Nucleus</keyword>
<dbReference type="Gene3D" id="1.25.10.10">
    <property type="entry name" value="Leucine-rich Repeat Variant"/>
    <property type="match status" value="1"/>
</dbReference>
<name>A0A022PTI1_ERYGU</name>
<dbReference type="InterPro" id="IPR057949">
    <property type="entry name" value="TPR_TEX10"/>
</dbReference>
<dbReference type="AlphaFoldDB" id="A0A022PTI1"/>
<dbReference type="FunFam" id="1.25.10.10:FF:000348">
    <property type="entry name" value="uncharacterized protein LOC106763108 isoform X2"/>
    <property type="match status" value="1"/>
</dbReference>
<evidence type="ECO:0000313" key="8">
    <source>
        <dbReference type="EMBL" id="EYU18123.1"/>
    </source>
</evidence>
<evidence type="ECO:0000256" key="1">
    <source>
        <dbReference type="ARBA" id="ARBA00004604"/>
    </source>
</evidence>
<dbReference type="Proteomes" id="UP000030748">
    <property type="component" value="Unassembled WGS sequence"/>
</dbReference>
<dbReference type="PANTHER" id="PTHR16056:SF2">
    <property type="entry name" value="TESTIS-EXPRESSED PROTEIN 10"/>
    <property type="match status" value="1"/>
</dbReference>
<evidence type="ECO:0000259" key="6">
    <source>
        <dbReference type="Pfam" id="PF12333"/>
    </source>
</evidence>
<evidence type="ECO:0000256" key="5">
    <source>
        <dbReference type="SAM" id="MobiDB-lite"/>
    </source>
</evidence>
<proteinExistence type="inferred from homology"/>
<evidence type="ECO:0000256" key="4">
    <source>
        <dbReference type="ARBA" id="ARBA00023242"/>
    </source>
</evidence>
<dbReference type="STRING" id="4155.A0A022PTI1"/>
<dbReference type="EMBL" id="KI632337">
    <property type="protein sequence ID" value="EYU18123.1"/>
    <property type="molecule type" value="Genomic_DNA"/>
</dbReference>
<dbReference type="PANTHER" id="PTHR16056">
    <property type="entry name" value="REGULATOR OF MICROTUBULE DYNAMICS PROTEIN"/>
    <property type="match status" value="1"/>
</dbReference>